<dbReference type="InterPro" id="IPR001789">
    <property type="entry name" value="Sig_transdc_resp-reg_receiver"/>
</dbReference>
<dbReference type="AlphaFoldDB" id="A0AAJ2LNR6"/>
<sequence length="129" mass="14516">MEKKIELFSGKRILIVEDEYFLADETRRKLEDLGAIVVGPTANVRHALDLINQEPIDAAILDICLGDELVFAVADELEARDINFVFATGYDLSDIPVRYRGFALCEKPTELEMIAVALFGPPRNLHRLN</sequence>
<evidence type="ECO:0000313" key="3">
    <source>
        <dbReference type="EMBL" id="MDR9775998.1"/>
    </source>
</evidence>
<name>A0AAJ2LNR6_9HYPH</name>
<gene>
    <name evidence="3" type="ORF">RJJ65_25715</name>
</gene>
<dbReference type="Pfam" id="PF00072">
    <property type="entry name" value="Response_reg"/>
    <property type="match status" value="1"/>
</dbReference>
<dbReference type="Proteomes" id="UP001268610">
    <property type="component" value="Unassembled WGS sequence"/>
</dbReference>
<keyword evidence="1" id="KW-0597">Phosphoprotein</keyword>
<comment type="caution">
    <text evidence="3">The sequence shown here is derived from an EMBL/GenBank/DDBJ whole genome shotgun (WGS) entry which is preliminary data.</text>
</comment>
<accession>A0AAJ2LNR6</accession>
<evidence type="ECO:0000259" key="2">
    <source>
        <dbReference type="PROSITE" id="PS50110"/>
    </source>
</evidence>
<feature type="modified residue" description="4-aspartylphosphate" evidence="1">
    <location>
        <position position="62"/>
    </location>
</feature>
<dbReference type="PROSITE" id="PS50110">
    <property type="entry name" value="RESPONSE_REGULATORY"/>
    <property type="match status" value="1"/>
</dbReference>
<feature type="domain" description="Response regulatory" evidence="2">
    <location>
        <begin position="12"/>
        <end position="122"/>
    </location>
</feature>
<dbReference type="Gene3D" id="3.40.50.2300">
    <property type="match status" value="1"/>
</dbReference>
<dbReference type="EMBL" id="JAVLSF010000019">
    <property type="protein sequence ID" value="MDR9775998.1"/>
    <property type="molecule type" value="Genomic_DNA"/>
</dbReference>
<dbReference type="SUPFAM" id="SSF52172">
    <property type="entry name" value="CheY-like"/>
    <property type="match status" value="1"/>
</dbReference>
<proteinExistence type="predicted"/>
<dbReference type="RefSeq" id="WP_310856074.1">
    <property type="nucleotide sequence ID" value="NZ_JAVLSD010000009.1"/>
</dbReference>
<reference evidence="3" key="1">
    <citation type="submission" date="2023-04" db="EMBL/GenBank/DDBJ databases">
        <title>Genomic characterization of faba bean (Vicia faba) microsymbionts in Mexican soils.</title>
        <authorList>
            <person name="Rivera Orduna F.N."/>
            <person name="Guevara-Luna J."/>
            <person name="Yan J."/>
            <person name="Arroyo-Herrera I."/>
            <person name="Li Y."/>
            <person name="Vasquez-Murrieta M.S."/>
            <person name="Wang E.T."/>
        </authorList>
    </citation>
    <scope>NUCLEOTIDE SEQUENCE</scope>
    <source>
        <strain evidence="3">CH26</strain>
    </source>
</reference>
<organism evidence="3 4">
    <name type="scientific">Rhizobium hidalgonense</name>
    <dbReference type="NCBI Taxonomy" id="1538159"/>
    <lineage>
        <taxon>Bacteria</taxon>
        <taxon>Pseudomonadati</taxon>
        <taxon>Pseudomonadota</taxon>
        <taxon>Alphaproteobacteria</taxon>
        <taxon>Hyphomicrobiales</taxon>
        <taxon>Rhizobiaceae</taxon>
        <taxon>Rhizobium/Agrobacterium group</taxon>
        <taxon>Rhizobium</taxon>
    </lineage>
</organism>
<protein>
    <submittedName>
        <fullName evidence="3">Response regulator</fullName>
    </submittedName>
</protein>
<dbReference type="GO" id="GO:0000160">
    <property type="term" value="P:phosphorelay signal transduction system"/>
    <property type="evidence" value="ECO:0007669"/>
    <property type="project" value="InterPro"/>
</dbReference>
<dbReference type="SMART" id="SM00448">
    <property type="entry name" value="REC"/>
    <property type="match status" value="1"/>
</dbReference>
<evidence type="ECO:0000256" key="1">
    <source>
        <dbReference type="PROSITE-ProRule" id="PRU00169"/>
    </source>
</evidence>
<evidence type="ECO:0000313" key="4">
    <source>
        <dbReference type="Proteomes" id="UP001268610"/>
    </source>
</evidence>
<dbReference type="InterPro" id="IPR011006">
    <property type="entry name" value="CheY-like_superfamily"/>
</dbReference>